<reference evidence="10 11" key="1">
    <citation type="submission" date="2018-01" db="EMBL/GenBank/DDBJ databases">
        <authorList>
            <person name="Gaut B.S."/>
            <person name="Morton B.R."/>
            <person name="Clegg M.T."/>
            <person name="Duvall M.R."/>
        </authorList>
    </citation>
    <scope>NUCLEOTIDE SEQUENCE [LARGE SCALE GENOMIC DNA]</scope>
    <source>
        <strain evidence="10">GP69</strain>
    </source>
</reference>
<dbReference type="GO" id="GO:0005886">
    <property type="term" value="C:plasma membrane"/>
    <property type="evidence" value="ECO:0007669"/>
    <property type="project" value="UniProtKB-SubCell"/>
</dbReference>
<name>A0A2K4ZC08_9FIRM</name>
<evidence type="ECO:0000256" key="3">
    <source>
        <dbReference type="ARBA" id="ARBA00022692"/>
    </source>
</evidence>
<dbReference type="EMBL" id="OFSM01000003">
    <property type="protein sequence ID" value="SOY27999.1"/>
    <property type="molecule type" value="Genomic_DNA"/>
</dbReference>
<keyword evidence="3 8" id="KW-0812">Transmembrane</keyword>
<feature type="transmembrane region" description="Helical" evidence="8">
    <location>
        <begin position="37"/>
        <end position="58"/>
    </location>
</feature>
<dbReference type="GO" id="GO:0015031">
    <property type="term" value="P:protein transport"/>
    <property type="evidence" value="ECO:0007669"/>
    <property type="project" value="UniProtKB-KW"/>
</dbReference>
<evidence type="ECO:0000256" key="8">
    <source>
        <dbReference type="SAM" id="Phobius"/>
    </source>
</evidence>
<feature type="transmembrane region" description="Helical" evidence="8">
    <location>
        <begin position="5"/>
        <end position="25"/>
    </location>
</feature>
<dbReference type="InterPro" id="IPR002898">
    <property type="entry name" value="MotA_ExbB_proton_chnl"/>
</dbReference>
<keyword evidence="2" id="KW-1003">Cell membrane</keyword>
<comment type="subcellular location">
    <subcellularLocation>
        <location evidence="1">Cell membrane</location>
        <topology evidence="1">Multi-pass membrane protein</topology>
    </subcellularLocation>
    <subcellularLocation>
        <location evidence="6">Membrane</location>
        <topology evidence="6">Multi-pass membrane protein</topology>
    </subcellularLocation>
</comment>
<evidence type="ECO:0000313" key="10">
    <source>
        <dbReference type="EMBL" id="SOY27999.1"/>
    </source>
</evidence>
<gene>
    <name evidence="10" type="ORF">AMURIS_00704</name>
</gene>
<feature type="transmembrane region" description="Helical" evidence="8">
    <location>
        <begin position="194"/>
        <end position="213"/>
    </location>
</feature>
<evidence type="ECO:0000256" key="6">
    <source>
        <dbReference type="RuleBase" id="RU004057"/>
    </source>
</evidence>
<keyword evidence="7" id="KW-0175">Coiled coil</keyword>
<evidence type="ECO:0000256" key="7">
    <source>
        <dbReference type="SAM" id="Coils"/>
    </source>
</evidence>
<dbReference type="Proteomes" id="UP000236311">
    <property type="component" value="Unassembled WGS sequence"/>
</dbReference>
<evidence type="ECO:0000256" key="4">
    <source>
        <dbReference type="ARBA" id="ARBA00022989"/>
    </source>
</evidence>
<dbReference type="OrthoDB" id="9782541at2"/>
<evidence type="ECO:0000256" key="5">
    <source>
        <dbReference type="ARBA" id="ARBA00023136"/>
    </source>
</evidence>
<keyword evidence="4 8" id="KW-1133">Transmembrane helix</keyword>
<dbReference type="RefSeq" id="WP_103238110.1">
    <property type="nucleotide sequence ID" value="NZ_JANJZD010000003.1"/>
</dbReference>
<feature type="domain" description="MotA/TolQ/ExbB proton channel" evidence="9">
    <location>
        <begin position="135"/>
        <end position="219"/>
    </location>
</feature>
<dbReference type="Pfam" id="PF01618">
    <property type="entry name" value="MotA_ExbB"/>
    <property type="match status" value="1"/>
</dbReference>
<sequence length="390" mass="43359">MKSRLYYGLFIVYAVMVAFIMYINGVFTGEVTSRSNLIINGAFLGIIGILFVMSAASFMRLNRLTDELEDAADDLREEYKKAGNRNIWTALAEDKTFFEDRNLKSAFGQFLARVGNGKKRKQYAGNCDIEDYINEELLERVGSSHFNSAISGTMTGLGILGTFIGLSLGLGSFNGEDIYTISDNVGPLLSGMKVAFHTSVYGIIFSLIFNFVYRSIMADAYGKLEHFLRVFRECAMPPAPASGDENTAAMLVYQANLANSMKELLELAKGEAKQQSDTLERMAHSFLEQLQSVMGTEFKELGITLKLAAQNQAANAENNKALLDAVQTLTDSHHGLQETMAHMMERQELLAGELGGQREKLETVCAEISQDVSNQLYTFQQMRTVYEDKK</sequence>
<comment type="similarity">
    <text evidence="6">Belongs to the exbB/tolQ family.</text>
</comment>
<feature type="transmembrane region" description="Helical" evidence="8">
    <location>
        <begin position="154"/>
        <end position="174"/>
    </location>
</feature>
<keyword evidence="5 8" id="KW-0472">Membrane</keyword>
<evidence type="ECO:0000256" key="2">
    <source>
        <dbReference type="ARBA" id="ARBA00022475"/>
    </source>
</evidence>
<proteinExistence type="inferred from homology"/>
<evidence type="ECO:0000256" key="1">
    <source>
        <dbReference type="ARBA" id="ARBA00004651"/>
    </source>
</evidence>
<organism evidence="10 11">
    <name type="scientific">Acetatifactor muris</name>
    <dbReference type="NCBI Taxonomy" id="879566"/>
    <lineage>
        <taxon>Bacteria</taxon>
        <taxon>Bacillati</taxon>
        <taxon>Bacillota</taxon>
        <taxon>Clostridia</taxon>
        <taxon>Lachnospirales</taxon>
        <taxon>Lachnospiraceae</taxon>
        <taxon>Acetatifactor</taxon>
    </lineage>
</organism>
<evidence type="ECO:0000259" key="9">
    <source>
        <dbReference type="Pfam" id="PF01618"/>
    </source>
</evidence>
<dbReference type="AlphaFoldDB" id="A0A2K4ZC08"/>
<keyword evidence="11" id="KW-1185">Reference proteome</keyword>
<keyword evidence="6" id="KW-0813">Transport</keyword>
<keyword evidence="6" id="KW-0653">Protein transport</keyword>
<accession>A0A2K4ZC08</accession>
<feature type="coiled-coil region" evidence="7">
    <location>
        <begin position="58"/>
        <end position="85"/>
    </location>
</feature>
<evidence type="ECO:0000313" key="11">
    <source>
        <dbReference type="Proteomes" id="UP000236311"/>
    </source>
</evidence>
<protein>
    <recommendedName>
        <fullName evidence="9">MotA/TolQ/ExbB proton channel domain-containing protein</fullName>
    </recommendedName>
</protein>